<gene>
    <name evidence="1" type="ORF">CJ263_17415</name>
</gene>
<evidence type="ECO:0000313" key="1">
    <source>
        <dbReference type="EMBL" id="ASV31853.1"/>
    </source>
</evidence>
<sequence>MKKVFLISFVFLLYACGGAKYNYLFDTGRQLDFSEGKWILNRTQSNSKIFDAKLYSNSLRDFKKILGDSLIEMSDLRNTKLVSPKIKFDLSDSDLKELKRFTNCDYLINITGNVISDGAGTLTFPDEIEKSSNRASVSISIYDLNAATLVSSSQVYGNTKVQNPVFEDDSNLPTINPSSHMIMLKGAEKLIKKYGKNQSK</sequence>
<evidence type="ECO:0000313" key="2">
    <source>
        <dbReference type="Proteomes" id="UP000215244"/>
    </source>
</evidence>
<proteinExistence type="predicted"/>
<dbReference type="KEGG" id="marb:CJ263_17415"/>
<dbReference type="OrthoDB" id="1427124at2"/>
<dbReference type="AlphaFoldDB" id="A0A223V8X3"/>
<protein>
    <submittedName>
        <fullName evidence="1">Uncharacterized protein</fullName>
    </submittedName>
</protein>
<reference evidence="1 2" key="1">
    <citation type="submission" date="2017-08" db="EMBL/GenBank/DDBJ databases">
        <title>The complete genome sequence of Maribacter sp. B1, isolated from deep-sea sediment.</title>
        <authorList>
            <person name="Wu Y.-H."/>
            <person name="Cheng H."/>
            <person name="Xu X.-W."/>
        </authorList>
    </citation>
    <scope>NUCLEOTIDE SEQUENCE [LARGE SCALE GENOMIC DNA]</scope>
    <source>
        <strain evidence="1 2">B1</strain>
    </source>
</reference>
<keyword evidence="2" id="KW-1185">Reference proteome</keyword>
<dbReference type="RefSeq" id="WP_094998440.1">
    <property type="nucleotide sequence ID" value="NZ_BMJL01000005.1"/>
</dbReference>
<dbReference type="EMBL" id="CP022957">
    <property type="protein sequence ID" value="ASV31853.1"/>
    <property type="molecule type" value="Genomic_DNA"/>
</dbReference>
<accession>A0A223V8X3</accession>
<organism evidence="1 2">
    <name type="scientific">Maribacter cobaltidurans</name>
    <dbReference type="NCBI Taxonomy" id="1178778"/>
    <lineage>
        <taxon>Bacteria</taxon>
        <taxon>Pseudomonadati</taxon>
        <taxon>Bacteroidota</taxon>
        <taxon>Flavobacteriia</taxon>
        <taxon>Flavobacteriales</taxon>
        <taxon>Flavobacteriaceae</taxon>
        <taxon>Maribacter</taxon>
    </lineage>
</organism>
<dbReference type="Proteomes" id="UP000215244">
    <property type="component" value="Chromosome"/>
</dbReference>
<dbReference type="PROSITE" id="PS51257">
    <property type="entry name" value="PROKAR_LIPOPROTEIN"/>
    <property type="match status" value="1"/>
</dbReference>
<name>A0A223V8X3_9FLAO</name>